<name>A0AB34HAA0_ESCRO</name>
<keyword evidence="2" id="KW-1185">Reference proteome</keyword>
<feature type="non-terminal residue" evidence="1">
    <location>
        <position position="1"/>
    </location>
</feature>
<sequence>PHGEDRADPEGGAGRAL</sequence>
<comment type="caution">
    <text evidence="1">The sequence shown here is derived from an EMBL/GenBank/DDBJ whole genome shotgun (WGS) entry which is preliminary data.</text>
</comment>
<reference evidence="1 2" key="1">
    <citation type="submission" date="2022-11" db="EMBL/GenBank/DDBJ databases">
        <title>Whole genome sequence of Eschrichtius robustus ER-17-0199.</title>
        <authorList>
            <person name="Bruniche-Olsen A."/>
            <person name="Black A.N."/>
            <person name="Fields C.J."/>
            <person name="Walden K."/>
            <person name="Dewoody J.A."/>
        </authorList>
    </citation>
    <scope>NUCLEOTIDE SEQUENCE [LARGE SCALE GENOMIC DNA]</scope>
    <source>
        <strain evidence="1">ER-17-0199</strain>
        <tissue evidence="1">Blubber</tissue>
    </source>
</reference>
<organism evidence="1 2">
    <name type="scientific">Eschrichtius robustus</name>
    <name type="common">California gray whale</name>
    <name type="synonym">Eschrichtius gibbosus</name>
    <dbReference type="NCBI Taxonomy" id="9764"/>
    <lineage>
        <taxon>Eukaryota</taxon>
        <taxon>Metazoa</taxon>
        <taxon>Chordata</taxon>
        <taxon>Craniata</taxon>
        <taxon>Vertebrata</taxon>
        <taxon>Euteleostomi</taxon>
        <taxon>Mammalia</taxon>
        <taxon>Eutheria</taxon>
        <taxon>Laurasiatheria</taxon>
        <taxon>Artiodactyla</taxon>
        <taxon>Whippomorpha</taxon>
        <taxon>Cetacea</taxon>
        <taxon>Mysticeti</taxon>
        <taxon>Eschrichtiidae</taxon>
        <taxon>Eschrichtius</taxon>
    </lineage>
</organism>
<proteinExistence type="predicted"/>
<evidence type="ECO:0000313" key="1">
    <source>
        <dbReference type="EMBL" id="KAJ8789093.1"/>
    </source>
</evidence>
<protein>
    <submittedName>
        <fullName evidence="1">Uncharacterized protein</fullName>
    </submittedName>
</protein>
<dbReference type="AlphaFoldDB" id="A0AB34HAA0"/>
<dbReference type="Proteomes" id="UP001159641">
    <property type="component" value="Unassembled WGS sequence"/>
</dbReference>
<gene>
    <name evidence="1" type="ORF">J1605_005016</name>
</gene>
<accession>A0AB34HAA0</accession>
<dbReference type="EMBL" id="JAIQCJ010001532">
    <property type="protein sequence ID" value="KAJ8789093.1"/>
    <property type="molecule type" value="Genomic_DNA"/>
</dbReference>
<evidence type="ECO:0000313" key="2">
    <source>
        <dbReference type="Proteomes" id="UP001159641"/>
    </source>
</evidence>